<dbReference type="Gene3D" id="3.30.505.50">
    <property type="entry name" value="Sigma 54 modulation/S30EA ribosomal protein, C-terminal domain"/>
    <property type="match status" value="1"/>
</dbReference>
<feature type="region of interest" description="Disordered" evidence="1">
    <location>
        <begin position="74"/>
        <end position="179"/>
    </location>
</feature>
<protein>
    <submittedName>
        <fullName evidence="3">Sigma 54 modulation/S30EA ribosomal C-terminal domain-containing protein</fullName>
    </submittedName>
</protein>
<proteinExistence type="predicted"/>
<feature type="compositionally biased region" description="Low complexity" evidence="1">
    <location>
        <begin position="166"/>
        <end position="179"/>
    </location>
</feature>
<dbReference type="RefSeq" id="WP_388350753.1">
    <property type="nucleotide sequence ID" value="NZ_JBIAFJ010000027.1"/>
</dbReference>
<name>A0ABW6L291_9ACTN</name>
<accession>A0ABW6L291</accession>
<gene>
    <name evidence="3" type="ORF">ACFYNZ_25625</name>
</gene>
<feature type="domain" description="Sigma 54 modulation/S30EA ribosomal protein C-terminal" evidence="2">
    <location>
        <begin position="17"/>
        <end position="72"/>
    </location>
</feature>
<sequence>MGNSGSHRPDCFPRPVEERRVVRHESYAPTRETPDEAAFELETTDYDFHLLTDIGTGEDSAPYRSGPTGYRLAQVHPRPRPVGPVAVPLTVGDLPAPRMTPAEAEQDWTSADCRSCSSPTPPPAGETSCTAATNMCPVLRPSGGGEGHPAPCGPEGRSRTATTAPSDDGVVGSTTVTTA</sequence>
<dbReference type="EMBL" id="JBIAFJ010000027">
    <property type="protein sequence ID" value="MFE9172812.1"/>
    <property type="molecule type" value="Genomic_DNA"/>
</dbReference>
<keyword evidence="4" id="KW-1185">Reference proteome</keyword>
<dbReference type="Pfam" id="PF16321">
    <property type="entry name" value="Ribosom_S30AE_C"/>
    <property type="match status" value="1"/>
</dbReference>
<evidence type="ECO:0000259" key="2">
    <source>
        <dbReference type="Pfam" id="PF16321"/>
    </source>
</evidence>
<feature type="compositionally biased region" description="Basic and acidic residues" evidence="1">
    <location>
        <begin position="7"/>
        <end position="26"/>
    </location>
</feature>
<feature type="region of interest" description="Disordered" evidence="1">
    <location>
        <begin position="1"/>
        <end position="37"/>
    </location>
</feature>
<evidence type="ECO:0000313" key="4">
    <source>
        <dbReference type="Proteomes" id="UP001601197"/>
    </source>
</evidence>
<dbReference type="Proteomes" id="UP001601197">
    <property type="component" value="Unassembled WGS sequence"/>
</dbReference>
<comment type="caution">
    <text evidence="3">The sequence shown here is derived from an EMBL/GenBank/DDBJ whole genome shotgun (WGS) entry which is preliminary data.</text>
</comment>
<reference evidence="3 4" key="1">
    <citation type="submission" date="2024-10" db="EMBL/GenBank/DDBJ databases">
        <title>The Natural Products Discovery Center: Release of the First 8490 Sequenced Strains for Exploring Actinobacteria Biosynthetic Diversity.</title>
        <authorList>
            <person name="Kalkreuter E."/>
            <person name="Kautsar S.A."/>
            <person name="Yang D."/>
            <person name="Bader C.D."/>
            <person name="Teijaro C.N."/>
            <person name="Fluegel L."/>
            <person name="Davis C.M."/>
            <person name="Simpson J.R."/>
            <person name="Lauterbach L."/>
            <person name="Steele A.D."/>
            <person name="Gui C."/>
            <person name="Meng S."/>
            <person name="Li G."/>
            <person name="Viehrig K."/>
            <person name="Ye F."/>
            <person name="Su P."/>
            <person name="Kiefer A.F."/>
            <person name="Nichols A."/>
            <person name="Cepeda A.J."/>
            <person name="Yan W."/>
            <person name="Fan B."/>
            <person name="Jiang Y."/>
            <person name="Adhikari A."/>
            <person name="Zheng C.-J."/>
            <person name="Schuster L."/>
            <person name="Cowan T.M."/>
            <person name="Smanski M.J."/>
            <person name="Chevrette M.G."/>
            <person name="De Carvalho L.P.S."/>
            <person name="Shen B."/>
        </authorList>
    </citation>
    <scope>NUCLEOTIDE SEQUENCE [LARGE SCALE GENOMIC DNA]</scope>
    <source>
        <strain evidence="3 4">NPDC007147</strain>
    </source>
</reference>
<evidence type="ECO:0000256" key="1">
    <source>
        <dbReference type="SAM" id="MobiDB-lite"/>
    </source>
</evidence>
<dbReference type="InterPro" id="IPR032528">
    <property type="entry name" value="Ribosom_S30AE_C"/>
</dbReference>
<organism evidence="3 4">
    <name type="scientific">Streptomyces kebangsaanensis</name>
    <dbReference type="NCBI Taxonomy" id="864058"/>
    <lineage>
        <taxon>Bacteria</taxon>
        <taxon>Bacillati</taxon>
        <taxon>Actinomycetota</taxon>
        <taxon>Actinomycetes</taxon>
        <taxon>Kitasatosporales</taxon>
        <taxon>Streptomycetaceae</taxon>
        <taxon>Streptomyces</taxon>
    </lineage>
</organism>
<dbReference type="InterPro" id="IPR038416">
    <property type="entry name" value="Ribosom_S30AE_C_sf"/>
</dbReference>
<evidence type="ECO:0000313" key="3">
    <source>
        <dbReference type="EMBL" id="MFE9172812.1"/>
    </source>
</evidence>